<dbReference type="GO" id="GO:0016874">
    <property type="term" value="F:ligase activity"/>
    <property type="evidence" value="ECO:0007669"/>
    <property type="project" value="UniProtKB-KW"/>
</dbReference>
<dbReference type="InterPro" id="IPR026254">
    <property type="entry name" value="RNF31-like"/>
</dbReference>
<dbReference type="GO" id="GO:0070530">
    <property type="term" value="F:K63-linked polyubiquitin modification-dependent protein binding"/>
    <property type="evidence" value="ECO:0007669"/>
    <property type="project" value="TreeGrafter"/>
</dbReference>
<gene>
    <name evidence="2" type="primary">Rnf31_0</name>
    <name evidence="2" type="ORF">POEATR_R15935</name>
</gene>
<evidence type="ECO:0000313" key="2">
    <source>
        <dbReference type="EMBL" id="NWZ88458.1"/>
    </source>
</evidence>
<keyword evidence="2" id="KW-0436">Ligase</keyword>
<dbReference type="GO" id="GO:0071797">
    <property type="term" value="C:LUBAC complex"/>
    <property type="evidence" value="ECO:0007669"/>
    <property type="project" value="InterPro"/>
</dbReference>
<dbReference type="GO" id="GO:0097039">
    <property type="term" value="P:protein linear polyubiquitination"/>
    <property type="evidence" value="ECO:0007669"/>
    <property type="project" value="TreeGrafter"/>
</dbReference>
<accession>A0A7K7R8B5</accession>
<keyword evidence="3" id="KW-1185">Reference proteome</keyword>
<dbReference type="GO" id="GO:0036435">
    <property type="term" value="F:K48-linked polyubiquitin modification-dependent protein binding"/>
    <property type="evidence" value="ECO:0007669"/>
    <property type="project" value="TreeGrafter"/>
</dbReference>
<protein>
    <submittedName>
        <fullName evidence="2">RNF31 ligase</fullName>
    </submittedName>
</protein>
<dbReference type="GO" id="GO:1990450">
    <property type="term" value="F:linear polyubiquitin binding"/>
    <property type="evidence" value="ECO:0007669"/>
    <property type="project" value="TreeGrafter"/>
</dbReference>
<feature type="domain" description="RNF31 C-terminal" evidence="1">
    <location>
        <begin position="46"/>
        <end position="103"/>
    </location>
</feature>
<sequence length="108" mass="12242">PQCPLGGSLHGHHPRDCLFYLRDWAPPRLQELLRVSFYTGLYWFVLQKALGATFRDEPCGKETEPGHAGLCRSHYTEYLVTLINLHGLDPAPFYRGAELEAAALRHLP</sequence>
<dbReference type="PANTHER" id="PTHR16004">
    <property type="entry name" value="RING FINGER PROTEIN 31-RELATED"/>
    <property type="match status" value="1"/>
</dbReference>
<dbReference type="PANTHER" id="PTHR16004:SF5">
    <property type="entry name" value="E3 UBIQUITIN-PROTEIN LIGASE RNF31"/>
    <property type="match status" value="1"/>
</dbReference>
<dbReference type="Pfam" id="PF18091">
    <property type="entry name" value="E3_UbLigase_RBR"/>
    <property type="match status" value="1"/>
</dbReference>
<comment type="caution">
    <text evidence="2">The sequence shown here is derived from an EMBL/GenBank/DDBJ whole genome shotgun (WGS) entry which is preliminary data.</text>
</comment>
<evidence type="ECO:0000259" key="1">
    <source>
        <dbReference type="Pfam" id="PF18091"/>
    </source>
</evidence>
<dbReference type="Proteomes" id="UP000540071">
    <property type="component" value="Unassembled WGS sequence"/>
</dbReference>
<reference evidence="2 3" key="1">
    <citation type="submission" date="2019-09" db="EMBL/GenBank/DDBJ databases">
        <title>Bird 10,000 Genomes (B10K) Project - Family phase.</title>
        <authorList>
            <person name="Zhang G."/>
        </authorList>
    </citation>
    <scope>NUCLEOTIDE SEQUENCE [LARGE SCALE GENOMIC DNA]</scope>
    <source>
        <strain evidence="2">OUT-0023</strain>
        <tissue evidence="2">Blood</tissue>
    </source>
</reference>
<dbReference type="EMBL" id="VZSS01000321">
    <property type="protein sequence ID" value="NWZ88458.1"/>
    <property type="molecule type" value="Genomic_DNA"/>
</dbReference>
<evidence type="ECO:0000313" key="3">
    <source>
        <dbReference type="Proteomes" id="UP000540071"/>
    </source>
</evidence>
<feature type="non-terminal residue" evidence="2">
    <location>
        <position position="1"/>
    </location>
</feature>
<dbReference type="GO" id="GO:0061630">
    <property type="term" value="F:ubiquitin protein ligase activity"/>
    <property type="evidence" value="ECO:0007669"/>
    <property type="project" value="TreeGrafter"/>
</dbReference>
<dbReference type="InterPro" id="IPR041031">
    <property type="entry name" value="RNF31_C"/>
</dbReference>
<name>A0A7K7R8B5_POEAT</name>
<organism evidence="2 3">
    <name type="scientific">Poecile atricapillus</name>
    <name type="common">Black-capped chickadee</name>
    <name type="synonym">Parus atricapillus</name>
    <dbReference type="NCBI Taxonomy" id="48891"/>
    <lineage>
        <taxon>Eukaryota</taxon>
        <taxon>Metazoa</taxon>
        <taxon>Chordata</taxon>
        <taxon>Craniata</taxon>
        <taxon>Vertebrata</taxon>
        <taxon>Euteleostomi</taxon>
        <taxon>Archelosauria</taxon>
        <taxon>Archosauria</taxon>
        <taxon>Dinosauria</taxon>
        <taxon>Saurischia</taxon>
        <taxon>Theropoda</taxon>
        <taxon>Coelurosauria</taxon>
        <taxon>Aves</taxon>
        <taxon>Neognathae</taxon>
        <taxon>Neoaves</taxon>
        <taxon>Telluraves</taxon>
        <taxon>Australaves</taxon>
        <taxon>Passeriformes</taxon>
        <taxon>Paridae</taxon>
        <taxon>Poecile</taxon>
    </lineage>
</organism>
<proteinExistence type="predicted"/>
<feature type="non-terminal residue" evidence="2">
    <location>
        <position position="108"/>
    </location>
</feature>
<dbReference type="AlphaFoldDB" id="A0A7K7R8B5"/>